<dbReference type="PROSITE" id="PS00414">
    <property type="entry name" value="PROFILIN"/>
    <property type="match status" value="1"/>
</dbReference>
<gene>
    <name evidence="1" type="ORF">D0Y65_045939</name>
</gene>
<organism evidence="1 2">
    <name type="scientific">Glycine soja</name>
    <name type="common">Wild soybean</name>
    <dbReference type="NCBI Taxonomy" id="3848"/>
    <lineage>
        <taxon>Eukaryota</taxon>
        <taxon>Viridiplantae</taxon>
        <taxon>Streptophyta</taxon>
        <taxon>Embryophyta</taxon>
        <taxon>Tracheophyta</taxon>
        <taxon>Spermatophyta</taxon>
        <taxon>Magnoliopsida</taxon>
        <taxon>eudicotyledons</taxon>
        <taxon>Gunneridae</taxon>
        <taxon>Pentapetalae</taxon>
        <taxon>rosids</taxon>
        <taxon>fabids</taxon>
        <taxon>Fabales</taxon>
        <taxon>Fabaceae</taxon>
        <taxon>Papilionoideae</taxon>
        <taxon>50 kb inversion clade</taxon>
        <taxon>NPAAA clade</taxon>
        <taxon>indigoferoid/millettioid clade</taxon>
        <taxon>Phaseoleae</taxon>
        <taxon>Glycine</taxon>
        <taxon>Glycine subgen. Soja</taxon>
    </lineage>
</organism>
<keyword evidence="2" id="KW-1185">Reference proteome</keyword>
<dbReference type="InterPro" id="IPR027310">
    <property type="entry name" value="Profilin_CS"/>
</dbReference>
<dbReference type="GO" id="GO:0003779">
    <property type="term" value="F:actin binding"/>
    <property type="evidence" value="ECO:0007669"/>
    <property type="project" value="InterPro"/>
</dbReference>
<reference evidence="1 2" key="1">
    <citation type="submission" date="2018-09" db="EMBL/GenBank/DDBJ databases">
        <title>A high-quality reference genome of wild soybean provides a powerful tool to mine soybean genomes.</title>
        <authorList>
            <person name="Xie M."/>
            <person name="Chung C.Y.L."/>
            <person name="Li M.-W."/>
            <person name="Wong F.-L."/>
            <person name="Chan T.-F."/>
            <person name="Lam H.-M."/>
        </authorList>
    </citation>
    <scope>NUCLEOTIDE SEQUENCE [LARGE SCALE GENOMIC DNA]</scope>
    <source>
        <strain evidence="2">cv. W05</strain>
        <tissue evidence="1">Hypocotyl of etiolated seedlings</tissue>
    </source>
</reference>
<dbReference type="SMR" id="A0A445G782"/>
<dbReference type="AlphaFoldDB" id="A0A445G782"/>
<dbReference type="Proteomes" id="UP000289340">
    <property type="component" value="Chromosome 17"/>
</dbReference>
<name>A0A445G782_GLYSO</name>
<accession>A0A445G782</accession>
<sequence length="49" mass="5737">MTIWNFIDDDELGMLMRVFGSVSFFEEASFEEANEVITKLKDVIDQYVL</sequence>
<proteinExistence type="predicted"/>
<protein>
    <submittedName>
        <fullName evidence="1">Uncharacterized protein</fullName>
    </submittedName>
</protein>
<evidence type="ECO:0000313" key="1">
    <source>
        <dbReference type="EMBL" id="RZB57053.1"/>
    </source>
</evidence>
<dbReference type="EMBL" id="QZWG01000017">
    <property type="protein sequence ID" value="RZB57053.1"/>
    <property type="molecule type" value="Genomic_DNA"/>
</dbReference>
<evidence type="ECO:0000313" key="2">
    <source>
        <dbReference type="Proteomes" id="UP000289340"/>
    </source>
</evidence>
<comment type="caution">
    <text evidence="1">The sequence shown here is derived from an EMBL/GenBank/DDBJ whole genome shotgun (WGS) entry which is preliminary data.</text>
</comment>